<evidence type="ECO:0000256" key="1">
    <source>
        <dbReference type="SAM" id="MobiDB-lite"/>
    </source>
</evidence>
<name>A0AAD6XW33_9AGAR</name>
<dbReference type="PANTHER" id="PTHR33096:SF1">
    <property type="entry name" value="CXC1-LIKE CYSTEINE CLUSTER ASSOCIATED WITH KDZ TRANSPOSASES DOMAIN-CONTAINING PROTEIN"/>
    <property type="match status" value="1"/>
</dbReference>
<proteinExistence type="predicted"/>
<gene>
    <name evidence="2" type="ORF">GGX14DRAFT_382593</name>
</gene>
<dbReference type="Pfam" id="PF18758">
    <property type="entry name" value="KDZ"/>
    <property type="match status" value="1"/>
</dbReference>
<accession>A0AAD6XW33</accession>
<evidence type="ECO:0000313" key="3">
    <source>
        <dbReference type="Proteomes" id="UP001219525"/>
    </source>
</evidence>
<feature type="compositionally biased region" description="Low complexity" evidence="1">
    <location>
        <begin position="202"/>
        <end position="214"/>
    </location>
</feature>
<evidence type="ECO:0008006" key="4">
    <source>
        <dbReference type="Google" id="ProtNLM"/>
    </source>
</evidence>
<sequence>MAPQRCGHRRCASNVSVSFDVLTYVIEYGPRLFSHPPDIVRSNQTLIRQGYIGGSPEKPAIAFSIRTFEVYRQVHRVCPRYTIESLAKTLSYLHHVPRKAYLAEQLTTAYDAYLTILREVDVRVQKALGRDETWDWKNICPPCFYKLKNEPPLTLSWLGCIDGNNSLKLVDSTFRSGHPRFDNRKSSSFCWLTPLPSADSAAATQDTASSPAAPDGEIPDGPADCSADIPDDDDLQKCVNTCVERWKAAGPEARKKMFALFAISGIFISVCRHGHVLVMCDMIRSGELMKYPLAIVAKLFERYGSDAGIGYDIMCAFFKTLLRSSLGRKTVGLRMRGIVPAWHGHAHNRMCQLGWHPMYVEGAGLEDFEECERTFCLSNHLASCTRLSTPFHRQQQIDEHFYFHDIDKHAASGNFIFQNYRQAVEKITANRLKLQILEETLHTSSADYEKDLKDERAHLESLLQEPPEVQQNHRNLDTLIIRDGYTRPQIAQVRTRFRTTHTRLLLVEEEVAQFEKEHGIEERWTMGSKQYNDALLLTNERRYRRALDKLERLVVQRLLELMKLSMSAYKLRDKIGKALKSRADAIHRALTEYNAAAGALVPARDQLTWAEVIQTTTIGEFDLLRDTRNDIRKLPWAQPARREAGLLYFGIKSAVAEIRRLNVEISRIITFGIDEHVDFYRAIAATSLVEPHLAHELSERLKYKSRIYKSIAKRLVKTSRLPGFSGSLLPGERLGRDPSLNIDYPLPSWAMNTFGLSFVVVEFEDDNDDDDTPRELNGLDLEHMIQLMDNLEIGSFDEL</sequence>
<protein>
    <recommendedName>
        <fullName evidence="4">CxC1-like cysteine cluster associated with KDZ transposases domain-containing protein</fullName>
    </recommendedName>
</protein>
<dbReference type="EMBL" id="JARJCW010000158">
    <property type="protein sequence ID" value="KAJ7190070.1"/>
    <property type="molecule type" value="Genomic_DNA"/>
</dbReference>
<dbReference type="AlphaFoldDB" id="A0AAD6XW33"/>
<organism evidence="2 3">
    <name type="scientific">Mycena pura</name>
    <dbReference type="NCBI Taxonomy" id="153505"/>
    <lineage>
        <taxon>Eukaryota</taxon>
        <taxon>Fungi</taxon>
        <taxon>Dikarya</taxon>
        <taxon>Basidiomycota</taxon>
        <taxon>Agaricomycotina</taxon>
        <taxon>Agaricomycetes</taxon>
        <taxon>Agaricomycetidae</taxon>
        <taxon>Agaricales</taxon>
        <taxon>Marasmiineae</taxon>
        <taxon>Mycenaceae</taxon>
        <taxon>Mycena</taxon>
    </lineage>
</organism>
<dbReference type="Proteomes" id="UP001219525">
    <property type="component" value="Unassembled WGS sequence"/>
</dbReference>
<evidence type="ECO:0000313" key="2">
    <source>
        <dbReference type="EMBL" id="KAJ7190070.1"/>
    </source>
</evidence>
<dbReference type="PANTHER" id="PTHR33096">
    <property type="entry name" value="CXC2 DOMAIN-CONTAINING PROTEIN"/>
    <property type="match status" value="1"/>
</dbReference>
<dbReference type="InterPro" id="IPR040521">
    <property type="entry name" value="KDZ"/>
</dbReference>
<comment type="caution">
    <text evidence="2">The sequence shown here is derived from an EMBL/GenBank/DDBJ whole genome shotgun (WGS) entry which is preliminary data.</text>
</comment>
<feature type="region of interest" description="Disordered" evidence="1">
    <location>
        <begin position="202"/>
        <end position="226"/>
    </location>
</feature>
<keyword evidence="3" id="KW-1185">Reference proteome</keyword>
<reference evidence="2" key="1">
    <citation type="submission" date="2023-03" db="EMBL/GenBank/DDBJ databases">
        <title>Massive genome expansion in bonnet fungi (Mycena s.s.) driven by repeated elements and novel gene families across ecological guilds.</title>
        <authorList>
            <consortium name="Lawrence Berkeley National Laboratory"/>
            <person name="Harder C.B."/>
            <person name="Miyauchi S."/>
            <person name="Viragh M."/>
            <person name="Kuo A."/>
            <person name="Thoen E."/>
            <person name="Andreopoulos B."/>
            <person name="Lu D."/>
            <person name="Skrede I."/>
            <person name="Drula E."/>
            <person name="Henrissat B."/>
            <person name="Morin E."/>
            <person name="Kohler A."/>
            <person name="Barry K."/>
            <person name="LaButti K."/>
            <person name="Morin E."/>
            <person name="Salamov A."/>
            <person name="Lipzen A."/>
            <person name="Mereny Z."/>
            <person name="Hegedus B."/>
            <person name="Baldrian P."/>
            <person name="Stursova M."/>
            <person name="Weitz H."/>
            <person name="Taylor A."/>
            <person name="Grigoriev I.V."/>
            <person name="Nagy L.G."/>
            <person name="Martin F."/>
            <person name="Kauserud H."/>
        </authorList>
    </citation>
    <scope>NUCLEOTIDE SEQUENCE</scope>
    <source>
        <strain evidence="2">9144</strain>
    </source>
</reference>